<evidence type="ECO:0000313" key="1">
    <source>
        <dbReference type="EMBL" id="GAA2783001.1"/>
    </source>
</evidence>
<reference evidence="1 2" key="1">
    <citation type="journal article" date="2019" name="Int. J. Syst. Evol. Microbiol.">
        <title>The Global Catalogue of Microorganisms (GCM) 10K type strain sequencing project: providing services to taxonomists for standard genome sequencing and annotation.</title>
        <authorList>
            <consortium name="The Broad Institute Genomics Platform"/>
            <consortium name="The Broad Institute Genome Sequencing Center for Infectious Disease"/>
            <person name="Wu L."/>
            <person name="Ma J."/>
        </authorList>
    </citation>
    <scope>NUCLEOTIDE SEQUENCE [LARGE SCALE GENOMIC DNA]</scope>
    <source>
        <strain evidence="1 2">JCM 9383</strain>
    </source>
</reference>
<sequence length="319" mass="36186">MSHYSVTVAAGAEDAELAAEAVTMLLTPFDENLMVAQEYDEETQDWHWYNPQAAWDWYQIGGRFSADLPLRAGADSADVLTGERSWTNRDRDLDPTCVDGARIRALDLERKRAAAAEQGGRDWDEYAHVVAGTPQHRPWAEFITRVAEAEAAAPKSWTQLVEQAYDEARRAVSFVEASVGADSPRRRRYDALVRQELDKARAAFQASLSYTLDQARDDYAAQPRIAAIRAHYQGFWLEGPEDIFDHLSRDEFVQRQRLHAIPGFATLTHDARWLAPGRMGWFGMSNDTDESQRAYLDEANDYLDGLDDEMWLVVVDCHI</sequence>
<name>A0ABN3V828_9PSEU</name>
<proteinExistence type="predicted"/>
<dbReference type="RefSeq" id="WP_344678851.1">
    <property type="nucleotide sequence ID" value="NZ_BAAAUX010000009.1"/>
</dbReference>
<evidence type="ECO:0000313" key="2">
    <source>
        <dbReference type="Proteomes" id="UP001500979"/>
    </source>
</evidence>
<keyword evidence="2" id="KW-1185">Reference proteome</keyword>
<dbReference type="EMBL" id="BAAAUX010000009">
    <property type="protein sequence ID" value="GAA2783001.1"/>
    <property type="molecule type" value="Genomic_DNA"/>
</dbReference>
<protein>
    <submittedName>
        <fullName evidence="1">Uncharacterized protein</fullName>
    </submittedName>
</protein>
<dbReference type="Proteomes" id="UP001500979">
    <property type="component" value="Unassembled WGS sequence"/>
</dbReference>
<organism evidence="1 2">
    <name type="scientific">Saccharopolyspora taberi</name>
    <dbReference type="NCBI Taxonomy" id="60895"/>
    <lineage>
        <taxon>Bacteria</taxon>
        <taxon>Bacillati</taxon>
        <taxon>Actinomycetota</taxon>
        <taxon>Actinomycetes</taxon>
        <taxon>Pseudonocardiales</taxon>
        <taxon>Pseudonocardiaceae</taxon>
        <taxon>Saccharopolyspora</taxon>
    </lineage>
</organism>
<accession>A0ABN3V828</accession>
<gene>
    <name evidence="1" type="ORF">GCM10010470_16210</name>
</gene>
<comment type="caution">
    <text evidence="1">The sequence shown here is derived from an EMBL/GenBank/DDBJ whole genome shotgun (WGS) entry which is preliminary data.</text>
</comment>